<reference evidence="1 2" key="1">
    <citation type="submission" date="2016-10" db="EMBL/GenBank/DDBJ databases">
        <authorList>
            <person name="Varghese N."/>
            <person name="Submissions S."/>
        </authorList>
    </citation>
    <scope>NUCLEOTIDE SEQUENCE [LARGE SCALE GENOMIC DNA]</scope>
    <source>
        <strain evidence="1 2">BS2776</strain>
    </source>
</reference>
<accession>A0ABY0RBT4</accession>
<dbReference type="GeneID" id="66759874"/>
<dbReference type="EMBL" id="LT629706">
    <property type="protein sequence ID" value="SDN55581.1"/>
    <property type="molecule type" value="Genomic_DNA"/>
</dbReference>
<dbReference type="Gene3D" id="3.40.50.11980">
    <property type="match status" value="1"/>
</dbReference>
<name>A0ABY0RBT4_9PSED</name>
<gene>
    <name evidence="1" type="ORF">SAMN04490208_0684</name>
</gene>
<dbReference type="Proteomes" id="UP000181903">
    <property type="component" value="Chromosome I"/>
</dbReference>
<organism evidence="1 2">
    <name type="scientific">Pseudomonas poae</name>
    <dbReference type="NCBI Taxonomy" id="200451"/>
    <lineage>
        <taxon>Bacteria</taxon>
        <taxon>Pseudomonadati</taxon>
        <taxon>Pseudomonadota</taxon>
        <taxon>Gammaproteobacteria</taxon>
        <taxon>Pseudomonadales</taxon>
        <taxon>Pseudomonadaceae</taxon>
        <taxon>Pseudomonas</taxon>
    </lineage>
</organism>
<evidence type="ECO:0000313" key="2">
    <source>
        <dbReference type="Proteomes" id="UP000181903"/>
    </source>
</evidence>
<evidence type="ECO:0000313" key="1">
    <source>
        <dbReference type="EMBL" id="SDN55581.1"/>
    </source>
</evidence>
<dbReference type="RefSeq" id="WP_060549960.1">
    <property type="nucleotide sequence ID" value="NZ_JYLI01000020.1"/>
</dbReference>
<protein>
    <submittedName>
        <fullName evidence="1">Uncharacterized protein</fullName>
    </submittedName>
</protein>
<sequence>MEYNPYRARLQDAKSALQVFEWSKQEQTDVLAWLHGFDVDTARVSLSEAQDEVEDLKRQIWAFDHVQLAHILSHQSISIFDRIRMTMAGTRPSPAPQKDAKEREEKLEVVKASLATLSDTIIDLRHKIQLHSVLDWIDADTEIAELSREINKLLPEVRKLEAGAARFDEYLVEPLKQLAKLKSELATAIETRDLAQTFDKRFQESKSNRAAVSQIRTQCQAMFGSYNTDSVLRIKAADVVKLEREIAKCRERLNDLWTRESRVINRIVIDGNNLSYLTKLKGGPSKFIGPGPLAALIPVIRAAHPNAEIIVVFDPGYVRRTGTTAVELLSLFPSDVQIFEVGKGQKADETVIELASSPTSYAISNDRFRDFESRPLVSDRRVFPHCITQTSILVHDLWVSVQYRPDPMAHQAGQNTLVVTS</sequence>
<proteinExistence type="predicted"/>
<keyword evidence="2" id="KW-1185">Reference proteome</keyword>